<evidence type="ECO:0000256" key="4">
    <source>
        <dbReference type="ARBA" id="ARBA00023163"/>
    </source>
</evidence>
<dbReference type="SMART" id="SM00028">
    <property type="entry name" value="TPR"/>
    <property type="match status" value="4"/>
</dbReference>
<keyword evidence="3 6" id="KW-0238">DNA-binding</keyword>
<dbReference type="PANTHER" id="PTHR35807">
    <property type="entry name" value="TRANSCRIPTIONAL REGULATOR REDD-RELATED"/>
    <property type="match status" value="1"/>
</dbReference>
<dbReference type="GO" id="GO:0003677">
    <property type="term" value="F:DNA binding"/>
    <property type="evidence" value="ECO:0007669"/>
    <property type="project" value="UniProtKB-UniRule"/>
</dbReference>
<gene>
    <name evidence="8" type="ORF">FB471_6498</name>
</gene>
<accession>A0A542CU56</accession>
<evidence type="ECO:0000313" key="8">
    <source>
        <dbReference type="EMBL" id="TQI94334.1"/>
    </source>
</evidence>
<dbReference type="SMART" id="SM01043">
    <property type="entry name" value="BTAD"/>
    <property type="match status" value="1"/>
</dbReference>
<dbReference type="InterPro" id="IPR005158">
    <property type="entry name" value="BTAD"/>
</dbReference>
<dbReference type="Gene3D" id="1.25.40.10">
    <property type="entry name" value="Tetratricopeptide repeat domain"/>
    <property type="match status" value="2"/>
</dbReference>
<dbReference type="Pfam" id="PF00486">
    <property type="entry name" value="Trans_reg_C"/>
    <property type="match status" value="1"/>
</dbReference>
<dbReference type="InterPro" id="IPR051677">
    <property type="entry name" value="AfsR-DnrI-RedD_regulator"/>
</dbReference>
<comment type="similarity">
    <text evidence="1">Belongs to the AfsR/DnrI/RedD regulatory family.</text>
</comment>
<dbReference type="Pfam" id="PF13424">
    <property type="entry name" value="TPR_12"/>
    <property type="match status" value="2"/>
</dbReference>
<feature type="domain" description="OmpR/PhoB-type" evidence="7">
    <location>
        <begin position="6"/>
        <end position="112"/>
    </location>
</feature>
<dbReference type="SUPFAM" id="SSF48452">
    <property type="entry name" value="TPR-like"/>
    <property type="match status" value="3"/>
</dbReference>
<evidence type="ECO:0000256" key="5">
    <source>
        <dbReference type="PROSITE-ProRule" id="PRU00339"/>
    </source>
</evidence>
<dbReference type="InterPro" id="IPR011990">
    <property type="entry name" value="TPR-like_helical_dom_sf"/>
</dbReference>
<dbReference type="PRINTS" id="PR00364">
    <property type="entry name" value="DISEASERSIST"/>
</dbReference>
<proteinExistence type="inferred from homology"/>
<sequence length="952" mass="102247">MEVDVTDRTAGGDLVVRLLGSVGLDAHDGAAGGTATAGPAKQCCVLAALALSPGKPVPLESLIDRVWGEEPPTTARDTLYGYIARLRRLLRELGREGVVTLGKHGGGYVLEVPPEQVDVCLMREVAGQGRAALAAGEPGRAARLLRDAAALWRGPALAGVGGDWAERVRDGLERERLGLLGDLFEAELAAGRHAEVVAELANVVAEHPLAEPLVRWLMLALYRVGRSSEALDCFTALARRLRAELGTEPGATLGELHQRILREDPELLAEGAERPAHLGFPMPRQLPADVGGFVGRADELKQLDALPLAGEPGSTPIVVIAGTGGIGKTALAVHWAQRNLDRFPDGQLHVNLRGFDPSCEPSSPSAVLRGFLDALGADAAAIPADLDGRAALYRSMVAGKRLLVVLDNARDATQVEPLLPGSETCTALVTSRRRLPGLQLRGGRLVNLDVLSAGEARELLAGQLGVERVLSEPAVAADLVRWCAGLPLAVSIVVARAAAHPDFPLAVLAEELRGASARLDAFDAGELTANLRAVFSWSCRALGTAAAGMFRLLGLVQGPDISLRAAASLAALPPERARVLLRELEAAHLVQQHVPGRYRMHDLLRLYAAEQATESGAPKELRTAARRLVDFYLHTAHAADRLLYPQRPLIAPGPPAEGALPEVPASTAAAAAWFDTEHECLLAAQETAIAQGMDAQVWLLAWVLGSFHRRRGNPQESLESWLAGVAAADRLGEPFARGWAHREIGHTYARVGEQAQALEHLELALELFTEAGDLGAKAHAHQALAVVLEFAGDNQRALAESHHSLRLFQEVGDHVWAADMRGAIGWFEAKLGNFETARVHCEEGLALCRRHGHRRAEAQTLDSLGYIVRHLGEYDQAVRHYGEALALFRELRHTYEEARTLASLGDTHHAFGATGVAVEYWRRAVTLFREQRRTADVERVERKLADAGTRSG</sequence>
<dbReference type="InterPro" id="IPR001867">
    <property type="entry name" value="OmpR/PhoB-type_DNA-bd"/>
</dbReference>
<keyword evidence="4" id="KW-0804">Transcription</keyword>
<dbReference type="PROSITE" id="PS51755">
    <property type="entry name" value="OMPR_PHOB"/>
    <property type="match status" value="1"/>
</dbReference>
<evidence type="ECO:0000256" key="6">
    <source>
        <dbReference type="PROSITE-ProRule" id="PRU01091"/>
    </source>
</evidence>
<dbReference type="Pfam" id="PF03704">
    <property type="entry name" value="BTAD"/>
    <property type="match status" value="1"/>
</dbReference>
<organism evidence="8 9">
    <name type="scientific">Amycolatopsis cihanbeyliensis</name>
    <dbReference type="NCBI Taxonomy" id="1128664"/>
    <lineage>
        <taxon>Bacteria</taxon>
        <taxon>Bacillati</taxon>
        <taxon>Actinomycetota</taxon>
        <taxon>Actinomycetes</taxon>
        <taxon>Pseudonocardiales</taxon>
        <taxon>Pseudonocardiaceae</taxon>
        <taxon>Amycolatopsis</taxon>
    </lineage>
</organism>
<feature type="DNA-binding region" description="OmpR/PhoB-type" evidence="6">
    <location>
        <begin position="6"/>
        <end position="112"/>
    </location>
</feature>
<evidence type="ECO:0000313" key="9">
    <source>
        <dbReference type="Proteomes" id="UP000320876"/>
    </source>
</evidence>
<evidence type="ECO:0000259" key="7">
    <source>
        <dbReference type="PROSITE" id="PS51755"/>
    </source>
</evidence>
<evidence type="ECO:0000256" key="1">
    <source>
        <dbReference type="ARBA" id="ARBA00005820"/>
    </source>
</evidence>
<dbReference type="InterPro" id="IPR036388">
    <property type="entry name" value="WH-like_DNA-bd_sf"/>
</dbReference>
<keyword evidence="2" id="KW-0805">Transcription regulation</keyword>
<dbReference type="Gene3D" id="1.10.10.10">
    <property type="entry name" value="Winged helix-like DNA-binding domain superfamily/Winged helix DNA-binding domain"/>
    <property type="match status" value="1"/>
</dbReference>
<dbReference type="InterPro" id="IPR019734">
    <property type="entry name" value="TPR_rpt"/>
</dbReference>
<dbReference type="AlphaFoldDB" id="A0A542CU56"/>
<dbReference type="SUPFAM" id="SSF46894">
    <property type="entry name" value="C-terminal effector domain of the bipartite response regulators"/>
    <property type="match status" value="1"/>
</dbReference>
<dbReference type="SMART" id="SM00862">
    <property type="entry name" value="Trans_reg_C"/>
    <property type="match status" value="1"/>
</dbReference>
<dbReference type="Gene3D" id="3.40.50.300">
    <property type="entry name" value="P-loop containing nucleotide triphosphate hydrolases"/>
    <property type="match status" value="1"/>
</dbReference>
<dbReference type="InterPro" id="IPR027417">
    <property type="entry name" value="P-loop_NTPase"/>
</dbReference>
<dbReference type="GO" id="GO:0043531">
    <property type="term" value="F:ADP binding"/>
    <property type="evidence" value="ECO:0007669"/>
    <property type="project" value="InterPro"/>
</dbReference>
<comment type="caution">
    <text evidence="8">The sequence shown here is derived from an EMBL/GenBank/DDBJ whole genome shotgun (WGS) entry which is preliminary data.</text>
</comment>
<evidence type="ECO:0000256" key="3">
    <source>
        <dbReference type="ARBA" id="ARBA00023125"/>
    </source>
</evidence>
<dbReference type="PROSITE" id="PS50005">
    <property type="entry name" value="TPR"/>
    <property type="match status" value="1"/>
</dbReference>
<keyword evidence="5" id="KW-0802">TPR repeat</keyword>
<name>A0A542CU56_AMYCI</name>
<dbReference type="InterPro" id="IPR016032">
    <property type="entry name" value="Sig_transdc_resp-reg_C-effctor"/>
</dbReference>
<keyword evidence="9" id="KW-1185">Reference proteome</keyword>
<dbReference type="GO" id="GO:0000160">
    <property type="term" value="P:phosphorelay signal transduction system"/>
    <property type="evidence" value="ECO:0007669"/>
    <property type="project" value="InterPro"/>
</dbReference>
<reference evidence="8 9" key="1">
    <citation type="submission" date="2019-06" db="EMBL/GenBank/DDBJ databases">
        <title>Sequencing the genomes of 1000 actinobacteria strains.</title>
        <authorList>
            <person name="Klenk H.-P."/>
        </authorList>
    </citation>
    <scope>NUCLEOTIDE SEQUENCE [LARGE SCALE GENOMIC DNA]</scope>
    <source>
        <strain evidence="8 9">DSM 45679</strain>
    </source>
</reference>
<dbReference type="OrthoDB" id="3275754at2"/>
<dbReference type="Proteomes" id="UP000320876">
    <property type="component" value="Unassembled WGS sequence"/>
</dbReference>
<dbReference type="SUPFAM" id="SSF52540">
    <property type="entry name" value="P-loop containing nucleoside triphosphate hydrolases"/>
    <property type="match status" value="1"/>
</dbReference>
<dbReference type="EMBL" id="VFML01000002">
    <property type="protein sequence ID" value="TQI94334.1"/>
    <property type="molecule type" value="Genomic_DNA"/>
</dbReference>
<dbReference type="CDD" id="cd15831">
    <property type="entry name" value="BTAD"/>
    <property type="match status" value="1"/>
</dbReference>
<evidence type="ECO:0000256" key="2">
    <source>
        <dbReference type="ARBA" id="ARBA00023015"/>
    </source>
</evidence>
<protein>
    <submittedName>
        <fullName evidence="8">DNA-binding SARP family transcriptional activator</fullName>
    </submittedName>
</protein>
<feature type="repeat" description="TPR" evidence="5">
    <location>
        <begin position="858"/>
        <end position="891"/>
    </location>
</feature>
<dbReference type="PANTHER" id="PTHR35807:SF1">
    <property type="entry name" value="TRANSCRIPTIONAL REGULATOR REDD"/>
    <property type="match status" value="1"/>
</dbReference>
<dbReference type="GO" id="GO:0006355">
    <property type="term" value="P:regulation of DNA-templated transcription"/>
    <property type="evidence" value="ECO:0007669"/>
    <property type="project" value="InterPro"/>
</dbReference>